<dbReference type="EMBL" id="CP045201">
    <property type="protein sequence ID" value="QOL81582.1"/>
    <property type="molecule type" value="Genomic_DNA"/>
</dbReference>
<reference evidence="1 2" key="1">
    <citation type="submission" date="2019-10" db="EMBL/GenBank/DDBJ databases">
        <title>Pseudopuniceibacterium sp. HQ09 islated from Antarctica.</title>
        <authorList>
            <person name="Liao L."/>
            <person name="Su S."/>
            <person name="Chen B."/>
            <person name="Yu Y."/>
        </authorList>
    </citation>
    <scope>NUCLEOTIDE SEQUENCE [LARGE SCALE GENOMIC DNA]</scope>
    <source>
        <strain evidence="1 2">HQ09</strain>
    </source>
</reference>
<protein>
    <submittedName>
        <fullName evidence="1">Uncharacterized protein</fullName>
    </submittedName>
</protein>
<keyword evidence="2" id="KW-1185">Reference proteome</keyword>
<accession>A0A7L9WNV3</accession>
<dbReference type="Proteomes" id="UP000594118">
    <property type="component" value="Chromosome"/>
</dbReference>
<proteinExistence type="predicted"/>
<evidence type="ECO:0000313" key="1">
    <source>
        <dbReference type="EMBL" id="QOL81582.1"/>
    </source>
</evidence>
<sequence length="188" mass="20664">MKPTLRDAGVLAERFSTEVARNDWVNLYSADIDLSFTYPRALVTQDDGTSYDDHLANDPVFFRIIQTDRQATLDMHEALQAKIDRSDLHGHRETDTSASTNGYLAGGRWAYLHSSFGTPLDTSIVIRAAPADVTRGRLIARGARPGQHSAPQIQPGSLLDRIIAAHPDLSDASYRAPATRTVPLDQPL</sequence>
<dbReference type="RefSeq" id="WP_193079498.1">
    <property type="nucleotide sequence ID" value="NZ_CP045201.1"/>
</dbReference>
<evidence type="ECO:0000313" key="2">
    <source>
        <dbReference type="Proteomes" id="UP000594118"/>
    </source>
</evidence>
<dbReference type="AlphaFoldDB" id="A0A7L9WNV3"/>
<name>A0A7L9WNV3_9RHOB</name>
<gene>
    <name evidence="1" type="ORF">F3W81_12555</name>
</gene>
<organism evidence="1 2">
    <name type="scientific">Pseudooceanicola spongiae</name>
    <dbReference type="NCBI Taxonomy" id="2613965"/>
    <lineage>
        <taxon>Bacteria</taxon>
        <taxon>Pseudomonadati</taxon>
        <taxon>Pseudomonadota</taxon>
        <taxon>Alphaproteobacteria</taxon>
        <taxon>Rhodobacterales</taxon>
        <taxon>Paracoccaceae</taxon>
        <taxon>Pseudooceanicola</taxon>
    </lineage>
</organism>
<dbReference type="KEGG" id="pshq:F3W81_12555"/>